<dbReference type="WBParaSite" id="ACRNAN_scaffold4786.g28636.t1">
    <property type="protein sequence ID" value="ACRNAN_scaffold4786.g28636.t1"/>
    <property type="gene ID" value="ACRNAN_scaffold4786.g28636"/>
</dbReference>
<dbReference type="AlphaFoldDB" id="A0A914DZT2"/>
<feature type="coiled-coil region" evidence="1">
    <location>
        <begin position="248"/>
        <end position="296"/>
    </location>
</feature>
<keyword evidence="1" id="KW-0175">Coiled coil</keyword>
<dbReference type="Gene3D" id="1.25.40.10">
    <property type="entry name" value="Tetratricopeptide repeat domain"/>
    <property type="match status" value="1"/>
</dbReference>
<evidence type="ECO:0000256" key="1">
    <source>
        <dbReference type="SAM" id="Coils"/>
    </source>
</evidence>
<accession>A0A914DZT2</accession>
<proteinExistence type="predicted"/>
<evidence type="ECO:0000313" key="3">
    <source>
        <dbReference type="WBParaSite" id="ACRNAN_scaffold4786.g28636.t1"/>
    </source>
</evidence>
<organism evidence="2 3">
    <name type="scientific">Acrobeloides nanus</name>
    <dbReference type="NCBI Taxonomy" id="290746"/>
    <lineage>
        <taxon>Eukaryota</taxon>
        <taxon>Metazoa</taxon>
        <taxon>Ecdysozoa</taxon>
        <taxon>Nematoda</taxon>
        <taxon>Chromadorea</taxon>
        <taxon>Rhabditida</taxon>
        <taxon>Tylenchina</taxon>
        <taxon>Cephalobomorpha</taxon>
        <taxon>Cephaloboidea</taxon>
        <taxon>Cephalobidae</taxon>
        <taxon>Acrobeloides</taxon>
    </lineage>
</organism>
<dbReference type="InterPro" id="IPR011990">
    <property type="entry name" value="TPR-like_helical_dom_sf"/>
</dbReference>
<dbReference type="SUPFAM" id="SSF48452">
    <property type="entry name" value="TPR-like"/>
    <property type="match status" value="1"/>
</dbReference>
<protein>
    <submittedName>
        <fullName evidence="3">Tetratricopeptide repeat protein</fullName>
    </submittedName>
</protein>
<keyword evidence="2" id="KW-1185">Reference proteome</keyword>
<evidence type="ECO:0000313" key="2">
    <source>
        <dbReference type="Proteomes" id="UP000887540"/>
    </source>
</evidence>
<dbReference type="Proteomes" id="UP000887540">
    <property type="component" value="Unplaced"/>
</dbReference>
<sequence length="418" mass="48878">MIYLKLNESYFAYIDASEAIKFDPTFIKAHYRQGKALAELGFYSKSAEKFYYCLELIRDKKISCELDEIKDKPDDPKIDPGMLENYDPLESDSQRFSREFFLGDLNRFILNGEQFVEEKDHYPYDLKVWKSGEELIEFFFQRACEEHAVKNYDKALYYLDFARALDCEPRNKLTAPLSKAGFSQFQADCCLKSGRHLQAIDHALYAIEIYKEACDGWKSFPELEPMRWYSICVSYVIVSCAAVKGGCYRLARKQILFLEDLINDLEEDEKFSQERFDKLLEILKQLKEEISDKKADNCIDERIYAYLEPLHCDTDEPTKDTTIHGGFINELMAPIEKAMDRFMVDIPGYTPKGKFRIDDIQEKTLLKPNEKSPFLDENVFGRLAHKLYPSGRQAWENVFPDLRIAQTVFEELEKSGEY</sequence>
<reference evidence="3" key="1">
    <citation type="submission" date="2022-11" db="UniProtKB">
        <authorList>
            <consortium name="WormBaseParasite"/>
        </authorList>
    </citation>
    <scope>IDENTIFICATION</scope>
</reference>
<name>A0A914DZT2_9BILA</name>